<evidence type="ECO:0000313" key="2">
    <source>
        <dbReference type="EMBL" id="MBR0577251.1"/>
    </source>
</evidence>
<comment type="caution">
    <text evidence="2">The sequence shown here is derived from an EMBL/GenBank/DDBJ whole genome shotgun (WGS) entry which is preliminary data.</text>
</comment>
<accession>A0A941CTR8</accession>
<keyword evidence="1" id="KW-0732">Signal</keyword>
<proteinExistence type="predicted"/>
<evidence type="ECO:0000313" key="3">
    <source>
        <dbReference type="Proteomes" id="UP000675379"/>
    </source>
</evidence>
<feature type="signal peptide" evidence="1">
    <location>
        <begin position="1"/>
        <end position="23"/>
    </location>
</feature>
<feature type="chain" id="PRO_5037406153" evidence="1">
    <location>
        <begin position="24"/>
        <end position="241"/>
    </location>
</feature>
<dbReference type="RefSeq" id="WP_211802666.1">
    <property type="nucleotide sequence ID" value="NZ_JAGSCS010000024.1"/>
</dbReference>
<evidence type="ECO:0000256" key="1">
    <source>
        <dbReference type="SAM" id="SignalP"/>
    </source>
</evidence>
<dbReference type="Proteomes" id="UP000675379">
    <property type="component" value="Unassembled WGS sequence"/>
</dbReference>
<reference evidence="2" key="1">
    <citation type="submission" date="2021-04" db="EMBL/GenBank/DDBJ databases">
        <title>Proteiniclasticum sedimins sp. nov., an obligate anaerobic bacterium isolated from anaerobic sludge.</title>
        <authorList>
            <person name="Liu J."/>
        </authorList>
    </citation>
    <scope>NUCLEOTIDE SEQUENCE</scope>
    <source>
        <strain evidence="2">BAD-10</strain>
    </source>
</reference>
<sequence length="241" mass="26379">MKKIKTILFAFLTMGMLTTPVLAQEFGVLNQVADRVSPEGDNAKIVQVILAETNEEGQVAFPKYSKTELVEVTASKGTLAGDPEEVEYGDTSYYLATFKEKGAEVEFTVTLTKEGLYVGKKAKLGDTFPNGAITVEHKVTNTSPNTIGEYSVTVVAPKGKELLNIVDYDAEDPYTYAVEEGRPVGGYNFEEVKPGKEVKLALNFYAPQKQHTVLVWVLSAVISVAFMLKNKDLLKGKPAQE</sequence>
<gene>
    <name evidence="2" type="ORF">KCG48_13095</name>
</gene>
<name>A0A941CTR8_9CLOT</name>
<dbReference type="EMBL" id="JAGSCS010000024">
    <property type="protein sequence ID" value="MBR0577251.1"/>
    <property type="molecule type" value="Genomic_DNA"/>
</dbReference>
<protein>
    <submittedName>
        <fullName evidence="2">Uncharacterized protein</fullName>
    </submittedName>
</protein>
<dbReference type="AlphaFoldDB" id="A0A941CTR8"/>
<organism evidence="2 3">
    <name type="scientific">Proteiniclasticum sediminis</name>
    <dbReference type="NCBI Taxonomy" id="2804028"/>
    <lineage>
        <taxon>Bacteria</taxon>
        <taxon>Bacillati</taxon>
        <taxon>Bacillota</taxon>
        <taxon>Clostridia</taxon>
        <taxon>Eubacteriales</taxon>
        <taxon>Clostridiaceae</taxon>
        <taxon>Proteiniclasticum</taxon>
    </lineage>
</organism>
<keyword evidence="3" id="KW-1185">Reference proteome</keyword>